<comment type="caution">
    <text evidence="2">The sequence shown here is derived from an EMBL/GenBank/DDBJ whole genome shotgun (WGS) entry which is preliminary data.</text>
</comment>
<evidence type="ECO:0000313" key="2">
    <source>
        <dbReference type="EMBL" id="KHS54185.1"/>
    </source>
</evidence>
<feature type="compositionally biased region" description="Polar residues" evidence="1">
    <location>
        <begin position="21"/>
        <end position="36"/>
    </location>
</feature>
<protein>
    <recommendedName>
        <fullName evidence="4">Minor tail protein</fullName>
    </recommendedName>
</protein>
<dbReference type="OrthoDB" id="4897763at2"/>
<evidence type="ECO:0000313" key="3">
    <source>
        <dbReference type="Proteomes" id="UP000031488"/>
    </source>
</evidence>
<reference evidence="2 3" key="1">
    <citation type="submission" date="2014-11" db="EMBL/GenBank/DDBJ databases">
        <title>Draft Genome Sequence of Brevibacterium linens AE038-8.</title>
        <authorList>
            <person name="Maizel D."/>
            <person name="Utturkar S.M."/>
            <person name="Brown S.D."/>
            <person name="Ferrero M."/>
            <person name="Rosen B.P."/>
        </authorList>
    </citation>
    <scope>NUCLEOTIDE SEQUENCE [LARGE SCALE GENOMIC DNA]</scope>
    <source>
        <strain evidence="2 3">AE038-8</strain>
    </source>
</reference>
<dbReference type="PATRIC" id="fig|1703.6.peg.131"/>
<sequence length="1198" mass="127582">MSLYSRLDRIAADVARLDRQLTSVSNHPQSQRTSVEGGSIDFNDADGNLMAIVGSQDDGGNTINVLAGPTPPTPVGFTVDVDHGKFIVHWSGDFDGDALAPSDWSRAEVHASQDPFFVPDRATARGSIVSAAGGEVTIGVLKGTWTIKMLAWSQAGKMSVPSAPVDVEVPGYGDIVLEEIDAATTLIKNAGEMLLEGQQTLADKLAGIADLDPEEISDEIAQARQEAIDAALAEIANVEGTLTSAIGAKSSTTWSTSNPPVNYEGAVGDTWVKLTSLGSGGREIRRSRWQGDVWVDHPVDGAVLSNVDASTITTGFLDVVNRIRAGAILAEKLLIGGARNLLPNGDLDKGSAVGWPVAGSGDAGPVYDTLDKAEGKIARVSYRTISTQQGSSFGRFPVAGMETLVMEAWVKADKPGSIIYVEVRDQAGAHAGTTSRTAWGTAGGWAGDTASYSYPFGKMEVPTVWTRFRSTLKLAPGTSEVYIGGMYFNHSSGTERDATVSYSGLSLRPMVGGTLIEPGGIQTPHLAADVLEVGNLKAGTAALAEAVIKKLFAEVVVARMAQAEEFIGENAILTGAVTAPKITASEELWAKLAQFVTVYAEMVDSDVFNGRVFRGSTFLTTNESSWSDRGMFLLDDEGNPRIQAPTDGSDFTVNAEIVAKSLTAAGRASFLAENNRLEPGAGLVLAAGVGDPPSPPVVSNHYKQITPPALADGESVSGLAYSDGLFWRAVDAGSGNNPLDRVEGIDRNGTIQRTIPLANFWARNGLVVIGDELFALGIRDDRPENVRNQERWVRVFGLDGTYKRQWEYPNYGTGTYQPGIGSTPAGNVSIAQCWQDGKLSWRTFSPTGTLINTTTRDAPVKSDAVGIYGGPADFGTTRTVFAKGFTPGTNRQFTVYGTNGNDYFPEQSWYSPGRGDVKGLAWDGEKFYSIDPAGVITEYGSLNMGDDSANWWATYRWVGSGGKTTRIAPPGRFAWARRSCLRVSAPNLPQGVTTIEPSLAFKTTTPARTEFRSPAWVAGATPATVNYEVLPTNWQSGAAPGDINNFPNSTPSSVKASTGLFEVKGDGSGRWGPLTFNADGSMSSSAVPAWVPITSFASGYSVQSWGFAPAYRVWPDGKVEWRGVIAGTINGTIHPFVIPTAARPAQPVNMTAAVQAVGTEYVTRVEFCPEQNPTQFRVYRGSSDRTWVSLDGLTYYKS</sequence>
<organism evidence="2 3">
    <name type="scientific">Brevibacterium linens</name>
    <dbReference type="NCBI Taxonomy" id="1703"/>
    <lineage>
        <taxon>Bacteria</taxon>
        <taxon>Bacillati</taxon>
        <taxon>Actinomycetota</taxon>
        <taxon>Actinomycetes</taxon>
        <taxon>Micrococcales</taxon>
        <taxon>Brevibacteriaceae</taxon>
        <taxon>Brevibacterium</taxon>
    </lineage>
</organism>
<feature type="region of interest" description="Disordered" evidence="1">
    <location>
        <begin position="21"/>
        <end position="40"/>
    </location>
</feature>
<evidence type="ECO:0008006" key="4">
    <source>
        <dbReference type="Google" id="ProtNLM"/>
    </source>
</evidence>
<proteinExistence type="predicted"/>
<dbReference type="AlphaFoldDB" id="A0A0B9A623"/>
<dbReference type="Gene3D" id="2.60.120.260">
    <property type="entry name" value="Galactose-binding domain-like"/>
    <property type="match status" value="1"/>
</dbReference>
<gene>
    <name evidence="2" type="ORF">AE0388_0009</name>
</gene>
<evidence type="ECO:0000256" key="1">
    <source>
        <dbReference type="SAM" id="MobiDB-lite"/>
    </source>
</evidence>
<name>A0A0B9A623_BRELN</name>
<keyword evidence="3" id="KW-1185">Reference proteome</keyword>
<dbReference type="EMBL" id="JTJZ01000010">
    <property type="protein sequence ID" value="KHS54185.1"/>
    <property type="molecule type" value="Genomic_DNA"/>
</dbReference>
<dbReference type="Proteomes" id="UP000031488">
    <property type="component" value="Unassembled WGS sequence"/>
</dbReference>
<accession>A0A0B9A623</accession>
<dbReference type="RefSeq" id="WP_039206402.1">
    <property type="nucleotide sequence ID" value="NZ_JTJZ01000010.1"/>
</dbReference>